<evidence type="ECO:0000256" key="9">
    <source>
        <dbReference type="ARBA" id="ARBA00023048"/>
    </source>
</evidence>
<comment type="function">
    <text evidence="2">Colicins are polypeptide toxins produced by and active against E.coli and closely related bacteria.</text>
</comment>
<evidence type="ECO:0000313" key="14">
    <source>
        <dbReference type="EMBL" id="UWS34496.1"/>
    </source>
</evidence>
<feature type="coiled-coil region" evidence="11">
    <location>
        <begin position="120"/>
        <end position="150"/>
    </location>
</feature>
<evidence type="ECO:0000256" key="6">
    <source>
        <dbReference type="ARBA" id="ARBA00022692"/>
    </source>
</evidence>
<comment type="similarity">
    <text evidence="4">Belongs to the channel forming colicin family.</text>
</comment>
<keyword evidence="5" id="KW-0929">Antimicrobial</keyword>
<evidence type="ECO:0000256" key="11">
    <source>
        <dbReference type="SAM" id="Coils"/>
    </source>
</evidence>
<evidence type="ECO:0000259" key="13">
    <source>
        <dbReference type="Pfam" id="PF01024"/>
    </source>
</evidence>
<keyword evidence="11" id="KW-0175">Coiled coil</keyword>
<organism evidence="14 15">
    <name type="scientific">Erwinia pyrifoliae</name>
    <dbReference type="NCBI Taxonomy" id="79967"/>
    <lineage>
        <taxon>Bacteria</taxon>
        <taxon>Pseudomonadati</taxon>
        <taxon>Pseudomonadota</taxon>
        <taxon>Gammaproteobacteria</taxon>
        <taxon>Enterobacterales</taxon>
        <taxon>Erwiniaceae</taxon>
        <taxon>Erwinia</taxon>
    </lineage>
</organism>
<evidence type="ECO:0000313" key="15">
    <source>
        <dbReference type="Proteomes" id="UP001058553"/>
    </source>
</evidence>
<dbReference type="PRINTS" id="PR00280">
    <property type="entry name" value="CHANLCOLICIN"/>
</dbReference>
<evidence type="ECO:0000256" key="7">
    <source>
        <dbReference type="ARBA" id="ARBA00022989"/>
    </source>
</evidence>
<accession>A0ABY5XAS8</accession>
<evidence type="ECO:0000256" key="2">
    <source>
        <dbReference type="ARBA" id="ARBA00003197"/>
    </source>
</evidence>
<keyword evidence="8" id="KW-0044">Antibiotic</keyword>
<evidence type="ECO:0000256" key="12">
    <source>
        <dbReference type="SAM" id="Phobius"/>
    </source>
</evidence>
<dbReference type="InterPro" id="IPR000293">
    <property type="entry name" value="Channel_colicin_C"/>
</dbReference>
<evidence type="ECO:0000256" key="4">
    <source>
        <dbReference type="ARBA" id="ARBA00007595"/>
    </source>
</evidence>
<evidence type="ECO:0000256" key="10">
    <source>
        <dbReference type="ARBA" id="ARBA00023136"/>
    </source>
</evidence>
<dbReference type="Pfam" id="PF01024">
    <property type="entry name" value="Colicin"/>
    <property type="match status" value="1"/>
</dbReference>
<dbReference type="RefSeq" id="WP_259817129.1">
    <property type="nucleotide sequence ID" value="NZ_CP103445.1"/>
</dbReference>
<feature type="transmembrane region" description="Helical" evidence="12">
    <location>
        <begin position="493"/>
        <end position="519"/>
    </location>
</feature>
<dbReference type="InterPro" id="IPR038283">
    <property type="entry name" value="Channel_colicin_C_sf"/>
</dbReference>
<dbReference type="EMBL" id="CP103445">
    <property type="protein sequence ID" value="UWS34496.1"/>
    <property type="molecule type" value="Genomic_DNA"/>
</dbReference>
<dbReference type="Gene3D" id="1.10.490.30">
    <property type="entry name" value="Colicin"/>
    <property type="match status" value="1"/>
</dbReference>
<proteinExistence type="inferred from homology"/>
<dbReference type="SUPFAM" id="SSF56837">
    <property type="entry name" value="Colicin"/>
    <property type="match status" value="1"/>
</dbReference>
<keyword evidence="15" id="KW-1185">Reference proteome</keyword>
<dbReference type="Proteomes" id="UP001058553">
    <property type="component" value="Chromosome"/>
</dbReference>
<keyword evidence="6 12" id="KW-0812">Transmembrane</keyword>
<keyword evidence="9" id="KW-0078">Bacteriocin</keyword>
<evidence type="ECO:0000256" key="5">
    <source>
        <dbReference type="ARBA" id="ARBA00022529"/>
    </source>
</evidence>
<protein>
    <submittedName>
        <fullName evidence="14">Colicin-like pore-forming protein</fullName>
    </submittedName>
</protein>
<evidence type="ECO:0000256" key="8">
    <source>
        <dbReference type="ARBA" id="ARBA00023022"/>
    </source>
</evidence>
<evidence type="ECO:0000256" key="1">
    <source>
        <dbReference type="ARBA" id="ARBA00002178"/>
    </source>
</evidence>
<comment type="function">
    <text evidence="1">This colicin is a channel-forming colicin. This class of transmembrane toxins depolarize the cytoplasmic membrane, leading to dissipation of cellular energy.</text>
</comment>
<reference evidence="14" key="1">
    <citation type="submission" date="2022-07" db="EMBL/GenBank/DDBJ databases">
        <title>Genetic diversity of Erwinia pyrifoliae.</title>
        <authorList>
            <person name="Park D.S."/>
            <person name="Ham H."/>
        </authorList>
    </citation>
    <scope>NUCLEOTIDE SEQUENCE</scope>
    <source>
        <strain evidence="14">CP201486</strain>
    </source>
</reference>
<keyword evidence="7 12" id="KW-1133">Transmembrane helix</keyword>
<comment type="subcellular location">
    <subcellularLocation>
        <location evidence="3">Membrane</location>
    </subcellularLocation>
</comment>
<name>A0ABY5XAS8_ERWPY</name>
<evidence type="ECO:0000256" key="3">
    <source>
        <dbReference type="ARBA" id="ARBA00004370"/>
    </source>
</evidence>
<gene>
    <name evidence="14" type="ORF">NYP84_04780</name>
</gene>
<keyword evidence="10 12" id="KW-0472">Membrane</keyword>
<feature type="domain" description="Channel forming colicins" evidence="13">
    <location>
        <begin position="357"/>
        <end position="528"/>
    </location>
</feature>
<sequence length="533" mass="59370">MATLAYYRDGIPYGTDGHVIITITGDPVGAGSLIGSNTARPVYVGWPGMGSQMSHGTGPVAHYDSNKLGHHSLTSIREGQAQINQLMTKARSAYHQNGEQIVRESTDLLDSLRKSGLIHHAELNTAVAALEEALKALQANMALKNNAEQDVSAKTQATTTAFEQFIARDDVKMHNFKDARPFVFDFVLSISPIYHHIIELWNRFYLPKLQQEMEEKNNLVTYLDRVKIICDDVINKTKHLNNEKIRIEKKEQVIKELEEHKNRPTPIADAKNPLTDVAIKPLMPEPVVIKPVIVEPVVIEPPLTPFITIIPDLALQKPTALIPFVPIKTTPLRPPPVHPLIPFKPLAEEDKDNDETISAVKFTADFYKELTEKWGGKSAEIAQELAWDVKGKQIRNADEALDSFEKYKDVLSKKFSLKDREAISKALESLTQAEIAKNFVRFSKGLGLVSSGIDVYETAMEFKKAIDSHNWRPFYVKLETLLAGKGASALTAFAYSLILATPIGILGFAFIMTLVGVFVDEKFVEKINRALGI</sequence>